<dbReference type="PANTHER" id="PTHR42852">
    <property type="entry name" value="THIOL:DISULFIDE INTERCHANGE PROTEIN DSBE"/>
    <property type="match status" value="1"/>
</dbReference>
<sequence>MKKYSFIVWILIFVLVIGGGYYFIEKFGGEELSDSVVQEPQEETSEDQTPSEEPVADDAISELKVKTPFTPDFIVLDGNGEEVSISEYRGKKVIVNFWASWCPPCIREMPEFQSLHNELDEEETILLAINLTDGQRETKTLADNFLAENNLNLNVLYDTVGNAFYEFGVTSIPQTFFLDEEGTVQYSILGMTDKVTLDAVLERME</sequence>
<dbReference type="GO" id="GO:0016209">
    <property type="term" value="F:antioxidant activity"/>
    <property type="evidence" value="ECO:0007669"/>
    <property type="project" value="InterPro"/>
</dbReference>
<name>A0A939HF17_9CLOT</name>
<feature type="compositionally biased region" description="Acidic residues" evidence="1">
    <location>
        <begin position="40"/>
        <end position="57"/>
    </location>
</feature>
<gene>
    <name evidence="4" type="ORF">J3A84_13885</name>
</gene>
<keyword evidence="5" id="KW-1185">Reference proteome</keyword>
<keyword evidence="2" id="KW-1133">Transmembrane helix</keyword>
<dbReference type="AlphaFoldDB" id="A0A939HF17"/>
<feature type="transmembrane region" description="Helical" evidence="2">
    <location>
        <begin position="6"/>
        <end position="24"/>
    </location>
</feature>
<dbReference type="InterPro" id="IPR013766">
    <property type="entry name" value="Thioredoxin_domain"/>
</dbReference>
<evidence type="ECO:0000256" key="1">
    <source>
        <dbReference type="SAM" id="MobiDB-lite"/>
    </source>
</evidence>
<dbReference type="InterPro" id="IPR050553">
    <property type="entry name" value="Thioredoxin_ResA/DsbE_sf"/>
</dbReference>
<dbReference type="InterPro" id="IPR036249">
    <property type="entry name" value="Thioredoxin-like_sf"/>
</dbReference>
<evidence type="ECO:0000313" key="4">
    <source>
        <dbReference type="EMBL" id="MBO1266123.1"/>
    </source>
</evidence>
<evidence type="ECO:0000313" key="5">
    <source>
        <dbReference type="Proteomes" id="UP000664218"/>
    </source>
</evidence>
<dbReference type="Pfam" id="PF00578">
    <property type="entry name" value="AhpC-TSA"/>
    <property type="match status" value="1"/>
</dbReference>
<dbReference type="EMBL" id="JAFNJU010000012">
    <property type="protein sequence ID" value="MBO1266123.1"/>
    <property type="molecule type" value="Genomic_DNA"/>
</dbReference>
<accession>A0A939HF17</accession>
<dbReference type="PROSITE" id="PS51352">
    <property type="entry name" value="THIOREDOXIN_2"/>
    <property type="match status" value="1"/>
</dbReference>
<evidence type="ECO:0000259" key="3">
    <source>
        <dbReference type="PROSITE" id="PS51352"/>
    </source>
</evidence>
<proteinExistence type="predicted"/>
<dbReference type="RefSeq" id="WP_207600648.1">
    <property type="nucleotide sequence ID" value="NZ_JAFNJU010000012.1"/>
</dbReference>
<feature type="domain" description="Thioredoxin" evidence="3">
    <location>
        <begin position="64"/>
        <end position="205"/>
    </location>
</feature>
<reference evidence="4" key="1">
    <citation type="submission" date="2021-03" db="EMBL/GenBank/DDBJ databases">
        <title>Proteiniclasticum marinus sp. nov., isolated from tidal flat sediment.</title>
        <authorList>
            <person name="Namirimu T."/>
            <person name="Yang J.-A."/>
            <person name="Yang S.-H."/>
            <person name="Kim Y.-J."/>
            <person name="Kwon K.K."/>
        </authorList>
    </citation>
    <scope>NUCLEOTIDE SEQUENCE</scope>
    <source>
        <strain evidence="4">SCR006</strain>
    </source>
</reference>
<comment type="caution">
    <text evidence="4">The sequence shown here is derived from an EMBL/GenBank/DDBJ whole genome shotgun (WGS) entry which is preliminary data.</text>
</comment>
<dbReference type="GO" id="GO:0016491">
    <property type="term" value="F:oxidoreductase activity"/>
    <property type="evidence" value="ECO:0007669"/>
    <property type="project" value="InterPro"/>
</dbReference>
<dbReference type="Proteomes" id="UP000664218">
    <property type="component" value="Unassembled WGS sequence"/>
</dbReference>
<dbReference type="CDD" id="cd02966">
    <property type="entry name" value="TlpA_like_family"/>
    <property type="match status" value="1"/>
</dbReference>
<protein>
    <submittedName>
        <fullName evidence="4">TlpA family protein disulfide reductase</fullName>
    </submittedName>
</protein>
<dbReference type="SUPFAM" id="SSF52833">
    <property type="entry name" value="Thioredoxin-like"/>
    <property type="match status" value="1"/>
</dbReference>
<dbReference type="InterPro" id="IPR000866">
    <property type="entry name" value="AhpC/TSA"/>
</dbReference>
<dbReference type="Gene3D" id="3.40.30.10">
    <property type="entry name" value="Glutaredoxin"/>
    <property type="match status" value="1"/>
</dbReference>
<keyword evidence="2" id="KW-0472">Membrane</keyword>
<evidence type="ECO:0000256" key="2">
    <source>
        <dbReference type="SAM" id="Phobius"/>
    </source>
</evidence>
<organism evidence="4 5">
    <name type="scientific">Proteiniclasticum aestuarii</name>
    <dbReference type="NCBI Taxonomy" id="2817862"/>
    <lineage>
        <taxon>Bacteria</taxon>
        <taxon>Bacillati</taxon>
        <taxon>Bacillota</taxon>
        <taxon>Clostridia</taxon>
        <taxon>Eubacteriales</taxon>
        <taxon>Clostridiaceae</taxon>
        <taxon>Proteiniclasticum</taxon>
    </lineage>
</organism>
<feature type="region of interest" description="Disordered" evidence="1">
    <location>
        <begin position="34"/>
        <end position="57"/>
    </location>
</feature>
<dbReference type="PANTHER" id="PTHR42852:SF17">
    <property type="entry name" value="THIOREDOXIN-LIKE PROTEIN HI_1115"/>
    <property type="match status" value="1"/>
</dbReference>
<keyword evidence="2" id="KW-0812">Transmembrane</keyword>